<gene>
    <name evidence="1" type="ORF">KSP40_PGU020979</name>
</gene>
<organism evidence="1 2">
    <name type="scientific">Platanthera guangdongensis</name>
    <dbReference type="NCBI Taxonomy" id="2320717"/>
    <lineage>
        <taxon>Eukaryota</taxon>
        <taxon>Viridiplantae</taxon>
        <taxon>Streptophyta</taxon>
        <taxon>Embryophyta</taxon>
        <taxon>Tracheophyta</taxon>
        <taxon>Spermatophyta</taxon>
        <taxon>Magnoliopsida</taxon>
        <taxon>Liliopsida</taxon>
        <taxon>Asparagales</taxon>
        <taxon>Orchidaceae</taxon>
        <taxon>Orchidoideae</taxon>
        <taxon>Orchideae</taxon>
        <taxon>Orchidinae</taxon>
        <taxon>Platanthera</taxon>
    </lineage>
</organism>
<name>A0ABR2LEW7_9ASPA</name>
<dbReference type="SUPFAM" id="SSF47072">
    <property type="entry name" value="Cysteine alpha-hairpin motif"/>
    <property type="match status" value="1"/>
</dbReference>
<proteinExistence type="predicted"/>
<reference evidence="1 2" key="1">
    <citation type="journal article" date="2022" name="Nat. Plants">
        <title>Genomes of leafy and leafless Platanthera orchids illuminate the evolution of mycoheterotrophy.</title>
        <authorList>
            <person name="Li M.H."/>
            <person name="Liu K.W."/>
            <person name="Li Z."/>
            <person name="Lu H.C."/>
            <person name="Ye Q.L."/>
            <person name="Zhang D."/>
            <person name="Wang J.Y."/>
            <person name="Li Y.F."/>
            <person name="Zhong Z.M."/>
            <person name="Liu X."/>
            <person name="Yu X."/>
            <person name="Liu D.K."/>
            <person name="Tu X.D."/>
            <person name="Liu B."/>
            <person name="Hao Y."/>
            <person name="Liao X.Y."/>
            <person name="Jiang Y.T."/>
            <person name="Sun W.H."/>
            <person name="Chen J."/>
            <person name="Chen Y.Q."/>
            <person name="Ai Y."/>
            <person name="Zhai J.W."/>
            <person name="Wu S.S."/>
            <person name="Zhou Z."/>
            <person name="Hsiao Y.Y."/>
            <person name="Wu W.L."/>
            <person name="Chen Y.Y."/>
            <person name="Lin Y.F."/>
            <person name="Hsu J.L."/>
            <person name="Li C.Y."/>
            <person name="Wang Z.W."/>
            <person name="Zhao X."/>
            <person name="Zhong W.Y."/>
            <person name="Ma X.K."/>
            <person name="Ma L."/>
            <person name="Huang J."/>
            <person name="Chen G.Z."/>
            <person name="Huang M.Z."/>
            <person name="Huang L."/>
            <person name="Peng D.H."/>
            <person name="Luo Y.B."/>
            <person name="Zou S.Q."/>
            <person name="Chen S.P."/>
            <person name="Lan S."/>
            <person name="Tsai W.C."/>
            <person name="Van de Peer Y."/>
            <person name="Liu Z.J."/>
        </authorList>
    </citation>
    <scope>NUCLEOTIDE SEQUENCE [LARGE SCALE GENOMIC DNA]</scope>
    <source>
        <strain evidence="1">Lor288</strain>
    </source>
</reference>
<comment type="caution">
    <text evidence="1">The sequence shown here is derived from an EMBL/GenBank/DDBJ whole genome shotgun (WGS) entry which is preliminary data.</text>
</comment>
<accession>A0ABR2LEW7</accession>
<keyword evidence="2" id="KW-1185">Reference proteome</keyword>
<protein>
    <recommendedName>
        <fullName evidence="3">CHCH domain-containing protein</fullName>
    </recommendedName>
</protein>
<sequence length="71" mass="8215">MESTTPRPECAKQALDLLNCAAEPDFDQEKCIRFLAALRNCIQDKVFSNFQTFLSIILSSFMKHRCVLRFL</sequence>
<evidence type="ECO:0000313" key="2">
    <source>
        <dbReference type="Proteomes" id="UP001412067"/>
    </source>
</evidence>
<dbReference type="Gene3D" id="1.10.287.1130">
    <property type="entry name" value="CytochromE C oxidase copper chaperone"/>
    <property type="match status" value="1"/>
</dbReference>
<dbReference type="Proteomes" id="UP001412067">
    <property type="component" value="Unassembled WGS sequence"/>
</dbReference>
<dbReference type="PANTHER" id="PTHR37750:SF1">
    <property type="entry name" value="COX19-LIKE CHCH FAMILY PROTEIN"/>
    <property type="match status" value="1"/>
</dbReference>
<dbReference type="InterPro" id="IPR009069">
    <property type="entry name" value="Cys_alpha_HP_mot_SF"/>
</dbReference>
<evidence type="ECO:0000313" key="1">
    <source>
        <dbReference type="EMBL" id="KAK8939353.1"/>
    </source>
</evidence>
<dbReference type="PANTHER" id="PTHR37750">
    <property type="entry name" value="COX19-LIKE CHCH FAMILY PROTEIN"/>
    <property type="match status" value="1"/>
</dbReference>
<evidence type="ECO:0008006" key="3">
    <source>
        <dbReference type="Google" id="ProtNLM"/>
    </source>
</evidence>
<dbReference type="EMBL" id="JBBWWR010000020">
    <property type="protein sequence ID" value="KAK8939353.1"/>
    <property type="molecule type" value="Genomic_DNA"/>
</dbReference>